<dbReference type="OrthoDB" id="4772757at2759"/>
<dbReference type="AlphaFoldDB" id="A0A6G1IMA1"/>
<evidence type="ECO:0000313" key="2">
    <source>
        <dbReference type="Proteomes" id="UP000799291"/>
    </source>
</evidence>
<proteinExistence type="predicted"/>
<sequence length="220" mass="24943">MDIFENSRYLEGTDENTSFLGHVGVGVMAQRLIHTQLPVSPHWDSIRRISRRLLKGDQNDQETYEKYVYLLCDKAARTARSLKEVCNPETSVCRCDNEFCPRDCSTFESDTIAAAIYTNRLSVVDELGSNISNLQMSFGVLPSPIRAAVEVENLAAVDLLFENTSKQAQSFRGIWSWGVFLRMGVCLWSKSSYLRGLGGCLKKRLASRCVRSWNYWAHRG</sequence>
<dbReference type="Proteomes" id="UP000799291">
    <property type="component" value="Unassembled WGS sequence"/>
</dbReference>
<gene>
    <name evidence="1" type="ORF">K458DRAFT_408222</name>
</gene>
<keyword evidence="2" id="KW-1185">Reference proteome</keyword>
<evidence type="ECO:0000313" key="1">
    <source>
        <dbReference type="EMBL" id="KAF2679367.1"/>
    </source>
</evidence>
<accession>A0A6G1IMA1</accession>
<name>A0A6G1IMA1_9PLEO</name>
<dbReference type="EMBL" id="MU005604">
    <property type="protein sequence ID" value="KAF2679367.1"/>
    <property type="molecule type" value="Genomic_DNA"/>
</dbReference>
<protein>
    <submittedName>
        <fullName evidence="1">Uncharacterized protein</fullName>
    </submittedName>
</protein>
<reference evidence="1" key="1">
    <citation type="journal article" date="2020" name="Stud. Mycol.">
        <title>101 Dothideomycetes genomes: a test case for predicting lifestyles and emergence of pathogens.</title>
        <authorList>
            <person name="Haridas S."/>
            <person name="Albert R."/>
            <person name="Binder M."/>
            <person name="Bloem J."/>
            <person name="Labutti K."/>
            <person name="Salamov A."/>
            <person name="Andreopoulos B."/>
            <person name="Baker S."/>
            <person name="Barry K."/>
            <person name="Bills G."/>
            <person name="Bluhm B."/>
            <person name="Cannon C."/>
            <person name="Castanera R."/>
            <person name="Culley D."/>
            <person name="Daum C."/>
            <person name="Ezra D."/>
            <person name="Gonzalez J."/>
            <person name="Henrissat B."/>
            <person name="Kuo A."/>
            <person name="Liang C."/>
            <person name="Lipzen A."/>
            <person name="Lutzoni F."/>
            <person name="Magnuson J."/>
            <person name="Mondo S."/>
            <person name="Nolan M."/>
            <person name="Ohm R."/>
            <person name="Pangilinan J."/>
            <person name="Park H.-J."/>
            <person name="Ramirez L."/>
            <person name="Alfaro M."/>
            <person name="Sun H."/>
            <person name="Tritt A."/>
            <person name="Yoshinaga Y."/>
            <person name="Zwiers L.-H."/>
            <person name="Turgeon B."/>
            <person name="Goodwin S."/>
            <person name="Spatafora J."/>
            <person name="Crous P."/>
            <person name="Grigoriev I."/>
        </authorList>
    </citation>
    <scope>NUCLEOTIDE SEQUENCE</scope>
    <source>
        <strain evidence="1">CBS 122367</strain>
    </source>
</reference>
<organism evidence="1 2">
    <name type="scientific">Lentithecium fluviatile CBS 122367</name>
    <dbReference type="NCBI Taxonomy" id="1168545"/>
    <lineage>
        <taxon>Eukaryota</taxon>
        <taxon>Fungi</taxon>
        <taxon>Dikarya</taxon>
        <taxon>Ascomycota</taxon>
        <taxon>Pezizomycotina</taxon>
        <taxon>Dothideomycetes</taxon>
        <taxon>Pleosporomycetidae</taxon>
        <taxon>Pleosporales</taxon>
        <taxon>Massarineae</taxon>
        <taxon>Lentitheciaceae</taxon>
        <taxon>Lentithecium</taxon>
    </lineage>
</organism>